<name>A0ABM8ICK4_9FIRM</name>
<keyword evidence="11" id="KW-0046">Antibiotic resistance</keyword>
<evidence type="ECO:0000256" key="6">
    <source>
        <dbReference type="ARBA" id="ARBA00022670"/>
    </source>
</evidence>
<keyword evidence="8" id="KW-0808">Transferase</keyword>
<dbReference type="SUPFAM" id="SSF56601">
    <property type="entry name" value="beta-lactamase/transpeptidase-like"/>
    <property type="match status" value="1"/>
</dbReference>
<dbReference type="Proteomes" id="UP001305815">
    <property type="component" value="Chromosome"/>
</dbReference>
<keyword evidence="7" id="KW-0328">Glycosyltransferase</keyword>
<dbReference type="EC" id="3.4.16.4" evidence="3"/>
<evidence type="ECO:0000313" key="21">
    <source>
        <dbReference type="Proteomes" id="UP001305815"/>
    </source>
</evidence>
<dbReference type="NCBIfam" id="TIGR02074">
    <property type="entry name" value="PBP_1a_fam"/>
    <property type="match status" value="1"/>
</dbReference>
<evidence type="ECO:0000256" key="8">
    <source>
        <dbReference type="ARBA" id="ARBA00022679"/>
    </source>
</evidence>
<evidence type="ECO:0000259" key="19">
    <source>
        <dbReference type="Pfam" id="PF00912"/>
    </source>
</evidence>
<dbReference type="InterPro" id="IPR036950">
    <property type="entry name" value="PBP_transglycosylase"/>
</dbReference>
<keyword evidence="9" id="KW-0378">Hydrolase</keyword>
<evidence type="ECO:0000256" key="3">
    <source>
        <dbReference type="ARBA" id="ARBA00012448"/>
    </source>
</evidence>
<dbReference type="InterPro" id="IPR050396">
    <property type="entry name" value="Glycosyltr_51/Transpeptidase"/>
</dbReference>
<keyword evidence="21" id="KW-1185">Reference proteome</keyword>
<dbReference type="PANTHER" id="PTHR32282:SF33">
    <property type="entry name" value="PEPTIDOGLYCAN GLYCOSYLTRANSFERASE"/>
    <property type="match status" value="1"/>
</dbReference>
<evidence type="ECO:0000256" key="12">
    <source>
        <dbReference type="ARBA" id="ARBA00023268"/>
    </source>
</evidence>
<keyword evidence="10" id="KW-0735">Signal-anchor</keyword>
<dbReference type="SUPFAM" id="SSF53955">
    <property type="entry name" value="Lysozyme-like"/>
    <property type="match status" value="1"/>
</dbReference>
<keyword evidence="17" id="KW-0472">Membrane</keyword>
<evidence type="ECO:0000256" key="2">
    <source>
        <dbReference type="ARBA" id="ARBA00004401"/>
    </source>
</evidence>
<dbReference type="Pfam" id="PF00912">
    <property type="entry name" value="Transgly"/>
    <property type="match status" value="1"/>
</dbReference>
<comment type="catalytic activity">
    <reaction evidence="13">
        <text>Preferential cleavage: (Ac)2-L-Lys-D-Ala-|-D-Ala. Also transpeptidation of peptidyl-alanyl moieties that are N-acyl substituents of D-alanine.</text>
        <dbReference type="EC" id="3.4.16.4"/>
    </reaction>
</comment>
<dbReference type="GO" id="GO:0004180">
    <property type="term" value="F:carboxypeptidase activity"/>
    <property type="evidence" value="ECO:0007669"/>
    <property type="project" value="UniProtKB-KW"/>
</dbReference>
<evidence type="ECO:0000256" key="5">
    <source>
        <dbReference type="ARBA" id="ARBA00022645"/>
    </source>
</evidence>
<feature type="compositionally biased region" description="Gly residues" evidence="16">
    <location>
        <begin position="805"/>
        <end position="873"/>
    </location>
</feature>
<dbReference type="RefSeq" id="WP_316265047.1">
    <property type="nucleotide sequence ID" value="NZ_AP027742.1"/>
</dbReference>
<protein>
    <recommendedName>
        <fullName evidence="4">Penicillin-binding protein 1A</fullName>
        <ecNumber evidence="14">2.4.99.28</ecNumber>
        <ecNumber evidence="3">3.4.16.4</ecNumber>
    </recommendedName>
</protein>
<evidence type="ECO:0000256" key="17">
    <source>
        <dbReference type="SAM" id="Phobius"/>
    </source>
</evidence>
<comment type="subcellular location">
    <subcellularLocation>
        <location evidence="2">Cell membrane</location>
        <topology evidence="2">Single-pass type II membrane protein</topology>
    </subcellularLocation>
</comment>
<keyword evidence="5 20" id="KW-0121">Carboxypeptidase</keyword>
<evidence type="ECO:0000259" key="18">
    <source>
        <dbReference type="Pfam" id="PF00905"/>
    </source>
</evidence>
<dbReference type="InterPro" id="IPR001264">
    <property type="entry name" value="Glyco_trans_51"/>
</dbReference>
<keyword evidence="12" id="KW-0511">Multifunctional enzyme</keyword>
<evidence type="ECO:0000313" key="20">
    <source>
        <dbReference type="EMBL" id="BDZ78041.1"/>
    </source>
</evidence>
<keyword evidence="6" id="KW-0645">Protease</keyword>
<dbReference type="InterPro" id="IPR001460">
    <property type="entry name" value="PCN-bd_Tpept"/>
</dbReference>
<comment type="catalytic activity">
    <reaction evidence="15">
        <text>[GlcNAc-(1-&gt;4)-Mur2Ac(oyl-L-Ala-gamma-D-Glu-L-Lys-D-Ala-D-Ala)](n)-di-trans,octa-cis-undecaprenyl diphosphate + beta-D-GlcNAc-(1-&gt;4)-Mur2Ac(oyl-L-Ala-gamma-D-Glu-L-Lys-D-Ala-D-Ala)-di-trans,octa-cis-undecaprenyl diphosphate = [GlcNAc-(1-&gt;4)-Mur2Ac(oyl-L-Ala-gamma-D-Glu-L-Lys-D-Ala-D-Ala)](n+1)-di-trans,octa-cis-undecaprenyl diphosphate + di-trans,octa-cis-undecaprenyl diphosphate + H(+)</text>
        <dbReference type="Rhea" id="RHEA:23708"/>
        <dbReference type="Rhea" id="RHEA-COMP:9602"/>
        <dbReference type="Rhea" id="RHEA-COMP:9603"/>
        <dbReference type="ChEBI" id="CHEBI:15378"/>
        <dbReference type="ChEBI" id="CHEBI:58405"/>
        <dbReference type="ChEBI" id="CHEBI:60033"/>
        <dbReference type="ChEBI" id="CHEBI:78435"/>
        <dbReference type="EC" id="2.4.99.28"/>
    </reaction>
</comment>
<evidence type="ECO:0000256" key="7">
    <source>
        <dbReference type="ARBA" id="ARBA00022676"/>
    </source>
</evidence>
<reference evidence="21" key="1">
    <citation type="journal article" date="2023" name="Int. J. Syst. Evol. Microbiol.">
        <title>Claveliimonas bilis gen. nov., sp. nov., deoxycholic acid-producing bacteria isolated from human faeces, and reclassification of Sellimonas monacensis Zenner et al. 2021 as Claveliimonas monacensis comb. nov.</title>
        <authorList>
            <person name="Hisatomi A."/>
            <person name="Kastawa N.W.E.P.G."/>
            <person name="Song I."/>
            <person name="Ohkuma M."/>
            <person name="Fukiya S."/>
            <person name="Sakamoto M."/>
        </authorList>
    </citation>
    <scope>NUCLEOTIDE SEQUENCE [LARGE SCALE GENOMIC DNA]</scope>
    <source>
        <strain evidence="21">12BBH14</strain>
    </source>
</reference>
<dbReference type="PANTHER" id="PTHR32282">
    <property type="entry name" value="BINDING PROTEIN TRANSPEPTIDASE, PUTATIVE-RELATED"/>
    <property type="match status" value="1"/>
</dbReference>
<keyword evidence="17" id="KW-1133">Transmembrane helix</keyword>
<gene>
    <name evidence="20" type="primary">mrcA</name>
    <name evidence="20" type="ORF">Lac1_22240</name>
</gene>
<dbReference type="Pfam" id="PF00905">
    <property type="entry name" value="Transpeptidase"/>
    <property type="match status" value="1"/>
</dbReference>
<accession>A0ABM8ICK4</accession>
<organism evidence="20 21">
    <name type="scientific">Claveliimonas bilis</name>
    <dbReference type="NCBI Taxonomy" id="3028070"/>
    <lineage>
        <taxon>Bacteria</taxon>
        <taxon>Bacillati</taxon>
        <taxon>Bacillota</taxon>
        <taxon>Clostridia</taxon>
        <taxon>Lachnospirales</taxon>
        <taxon>Lachnospiraceae</taxon>
        <taxon>Claveliimonas</taxon>
    </lineage>
</organism>
<evidence type="ECO:0000256" key="4">
    <source>
        <dbReference type="ARBA" id="ARBA00018638"/>
    </source>
</evidence>
<dbReference type="Gene3D" id="3.40.710.10">
    <property type="entry name" value="DD-peptidase/beta-lactamase superfamily"/>
    <property type="match status" value="1"/>
</dbReference>
<evidence type="ECO:0000256" key="13">
    <source>
        <dbReference type="ARBA" id="ARBA00034000"/>
    </source>
</evidence>
<comment type="function">
    <text evidence="1">Cell wall formation. Synthesis of cross-linked peptidoglycan from the lipid intermediates. The enzyme has a penicillin-insensitive transglycosylase N-terminal domain (formation of linear glycan strands) and a penicillin-sensitive transpeptidase C-terminal domain (cross-linking of the peptide subunits).</text>
</comment>
<evidence type="ECO:0000256" key="16">
    <source>
        <dbReference type="SAM" id="MobiDB-lite"/>
    </source>
</evidence>
<dbReference type="Gene3D" id="1.10.3810.10">
    <property type="entry name" value="Biosynthetic peptidoglycan transglycosylase-like"/>
    <property type="match status" value="1"/>
</dbReference>
<feature type="transmembrane region" description="Helical" evidence="17">
    <location>
        <begin position="30"/>
        <end position="53"/>
    </location>
</feature>
<evidence type="ECO:0000256" key="9">
    <source>
        <dbReference type="ARBA" id="ARBA00022801"/>
    </source>
</evidence>
<sequence>MNYGKRKISKKQKEITSKSTMQGKRVGVRLIKAFFLCVIAVFIIGAVGGLIFLKRILDNSPDISPEDVRPKGYTTLVYADDGSTEIERFVEAGSNRIYKSIDEIPKNLQHAFVAIEDERFYEHNGIDPQGILRAAVTGLASGGNFSQGASTLTQQLIKNNIFPDFVNEETFYDRLERKIQEQFLALDIEKQMSKEEILEAYMNTINLGQNTLGVQSASKRYFNKDVSELTLSECAVIAGITQNPSLYNPITNPEENAKRREEVLNKMLDQGYIDQAAYDEAMADDVYARIQTVNSQIGEDSPYSYFVDALSEQVINDLQSKLGYTETQAYNALYSGGLTIISTQNLALQQICDEEMNNDSNYPWLKEVGLSSYALTVTRADGTVENYSEGHVEAFRAETYGSTEGLTFSSEEEANSVIAAWKASIAKEGDTYDESIILTPQPQASVTLMDQATGQIKALVGGRGAKQTSQSLNRAYTGSKRQPGSCFKILSAYAPALDTNQITLANVIKDEPWTYSDGTKFKNAGNSYMGNITVREAIANSQNTCAVKTIQQITPDLGYEYAKENFSMSTLVDNDKYEPIALGGLTDGVYNYELCAAFASIANGGVYNTPTLYTKILDHDGNVLIENPSESHTAIKDSTAALLTSAMESVVTSGTGRAAALSNMPVAGKTGTADEDKDLWFCGYTPYYTCCVWGGYDDPKSLTNIDTTFRLRIWNSIMSRVHAGLETRDFQMPASVEQKTICTITGKLARAGSCPSVTEYFATDNVATEVCPGHGSVDSGDSDNTANQDANTSSDSGNTDTGNTGNTGSGSGDSGNTGGGSGDSGNTGGGSGDSGNTGGGSGDSGNTGGGSGDSGNTGGGSGDSGNTGGGSGDSGNTEGQ</sequence>
<feature type="domain" description="Glycosyl transferase family 51" evidence="19">
    <location>
        <begin position="86"/>
        <end position="267"/>
    </location>
</feature>
<feature type="domain" description="Penicillin-binding protein transpeptidase" evidence="18">
    <location>
        <begin position="445"/>
        <end position="687"/>
    </location>
</feature>
<feature type="region of interest" description="Disordered" evidence="16">
    <location>
        <begin position="773"/>
        <end position="880"/>
    </location>
</feature>
<keyword evidence="17" id="KW-0812">Transmembrane</keyword>
<evidence type="ECO:0000256" key="1">
    <source>
        <dbReference type="ARBA" id="ARBA00002624"/>
    </source>
</evidence>
<evidence type="ECO:0000256" key="11">
    <source>
        <dbReference type="ARBA" id="ARBA00023251"/>
    </source>
</evidence>
<feature type="compositionally biased region" description="Low complexity" evidence="16">
    <location>
        <begin position="791"/>
        <end position="804"/>
    </location>
</feature>
<dbReference type="EC" id="2.4.99.28" evidence="14"/>
<dbReference type="InterPro" id="IPR012338">
    <property type="entry name" value="Beta-lactam/transpept-like"/>
</dbReference>
<dbReference type="EMBL" id="AP027742">
    <property type="protein sequence ID" value="BDZ78041.1"/>
    <property type="molecule type" value="Genomic_DNA"/>
</dbReference>
<proteinExistence type="predicted"/>
<dbReference type="InterPro" id="IPR023346">
    <property type="entry name" value="Lysozyme-like_dom_sf"/>
</dbReference>
<evidence type="ECO:0000256" key="10">
    <source>
        <dbReference type="ARBA" id="ARBA00022968"/>
    </source>
</evidence>
<evidence type="ECO:0000256" key="15">
    <source>
        <dbReference type="ARBA" id="ARBA00049902"/>
    </source>
</evidence>
<evidence type="ECO:0000256" key="14">
    <source>
        <dbReference type="ARBA" id="ARBA00044770"/>
    </source>
</evidence>